<gene>
    <name evidence="2" type="ORF">AVDCRST_MAG22-2942</name>
</gene>
<feature type="region of interest" description="Disordered" evidence="1">
    <location>
        <begin position="28"/>
        <end position="49"/>
    </location>
</feature>
<protein>
    <submittedName>
        <fullName evidence="2">Uncharacterized protein</fullName>
    </submittedName>
</protein>
<sequence>MHPAEIVRWRRIREVVELRDAFRRPKRRFSDNDRRTPSARWIAGASPFG</sequence>
<evidence type="ECO:0000256" key="1">
    <source>
        <dbReference type="SAM" id="MobiDB-lite"/>
    </source>
</evidence>
<organism evidence="2">
    <name type="scientific">uncultured Rubrobacteraceae bacterium</name>
    <dbReference type="NCBI Taxonomy" id="349277"/>
    <lineage>
        <taxon>Bacteria</taxon>
        <taxon>Bacillati</taxon>
        <taxon>Actinomycetota</taxon>
        <taxon>Rubrobacteria</taxon>
        <taxon>Rubrobacterales</taxon>
        <taxon>Rubrobacteraceae</taxon>
        <taxon>environmental samples</taxon>
    </lineage>
</organism>
<dbReference type="AlphaFoldDB" id="A0A6J4Q2K9"/>
<name>A0A6J4Q2K9_9ACTN</name>
<evidence type="ECO:0000313" key="2">
    <source>
        <dbReference type="EMBL" id="CAA9426424.1"/>
    </source>
</evidence>
<dbReference type="EMBL" id="CADCUV010000136">
    <property type="protein sequence ID" value="CAA9426424.1"/>
    <property type="molecule type" value="Genomic_DNA"/>
</dbReference>
<proteinExistence type="predicted"/>
<accession>A0A6J4Q2K9</accession>
<reference evidence="2" key="1">
    <citation type="submission" date="2020-02" db="EMBL/GenBank/DDBJ databases">
        <authorList>
            <person name="Meier V. D."/>
        </authorList>
    </citation>
    <scope>NUCLEOTIDE SEQUENCE</scope>
    <source>
        <strain evidence="2">AVDCRST_MAG22</strain>
    </source>
</reference>